<dbReference type="EMBL" id="JAUSWP010000007">
    <property type="protein sequence ID" value="MDQ0568039.1"/>
    <property type="molecule type" value="Genomic_DNA"/>
</dbReference>
<gene>
    <name evidence="2" type="ORF">J2Z63_000687</name>
</gene>
<keyword evidence="1" id="KW-1133">Transmembrane helix</keyword>
<accession>A0ABU0NF90</accession>
<organism evidence="2 3">
    <name type="scientific">Mycoplasma yeatsii</name>
    <dbReference type="NCBI Taxonomy" id="51365"/>
    <lineage>
        <taxon>Bacteria</taxon>
        <taxon>Bacillati</taxon>
        <taxon>Mycoplasmatota</taxon>
        <taxon>Mollicutes</taxon>
        <taxon>Mycoplasmataceae</taxon>
        <taxon>Mycoplasma</taxon>
    </lineage>
</organism>
<sequence length="71" mass="8255">MNQKINLIKLFFYITRHNQEKQFDEFFQEVRQPKRDSNLGLILGSSIGTTTTVVSIASTAILVKKRRKNNK</sequence>
<keyword evidence="3" id="KW-1185">Reference proteome</keyword>
<name>A0ABU0NF90_9MOLU</name>
<dbReference type="Proteomes" id="UP001236620">
    <property type="component" value="Unassembled WGS sequence"/>
</dbReference>
<keyword evidence="1" id="KW-0812">Transmembrane</keyword>
<evidence type="ECO:0000313" key="2">
    <source>
        <dbReference type="EMBL" id="MDQ0568039.1"/>
    </source>
</evidence>
<feature type="transmembrane region" description="Helical" evidence="1">
    <location>
        <begin position="39"/>
        <end position="63"/>
    </location>
</feature>
<reference evidence="2" key="1">
    <citation type="submission" date="2023-07" db="EMBL/GenBank/DDBJ databases">
        <title>Genomic Encyclopedia of Type Strains, Phase IV (KMG-IV): sequencing the most valuable type-strain genomes for metagenomic binning, comparative biology and taxonomic classification.</title>
        <authorList>
            <person name="Goeker M."/>
        </authorList>
    </citation>
    <scope>NUCLEOTIDE SEQUENCE [LARGE SCALE GENOMIC DNA]</scope>
    <source>
        <strain evidence="2">DSM 22019</strain>
    </source>
</reference>
<evidence type="ECO:0000313" key="3">
    <source>
        <dbReference type="Proteomes" id="UP001236620"/>
    </source>
</evidence>
<proteinExistence type="predicted"/>
<evidence type="ECO:0000256" key="1">
    <source>
        <dbReference type="SAM" id="Phobius"/>
    </source>
</evidence>
<comment type="caution">
    <text evidence="2">The sequence shown here is derived from an EMBL/GenBank/DDBJ whole genome shotgun (WGS) entry which is preliminary data.</text>
</comment>
<protein>
    <submittedName>
        <fullName evidence="2">Uncharacterized protein</fullName>
    </submittedName>
</protein>
<keyword evidence="1" id="KW-0472">Membrane</keyword>